<feature type="domain" description="ATP-grasp" evidence="17">
    <location>
        <begin position="120"/>
        <end position="318"/>
    </location>
</feature>
<reference evidence="19 20" key="1">
    <citation type="submission" date="2018-10" db="EMBL/GenBank/DDBJ databases">
        <title>Falsibacillus sp. genome draft.</title>
        <authorList>
            <person name="Shi S."/>
        </authorList>
    </citation>
    <scope>NUCLEOTIDE SEQUENCE [LARGE SCALE GENOMIC DNA]</scope>
    <source>
        <strain evidence="19 20">GY 10110</strain>
    </source>
</reference>
<evidence type="ECO:0000313" key="20">
    <source>
        <dbReference type="Proteomes" id="UP000276770"/>
    </source>
</evidence>
<proteinExistence type="predicted"/>
<dbReference type="GO" id="GO:0006633">
    <property type="term" value="P:fatty acid biosynthetic process"/>
    <property type="evidence" value="ECO:0007669"/>
    <property type="project" value="UniProtKB-KW"/>
</dbReference>
<dbReference type="NCBIfam" id="NF004085">
    <property type="entry name" value="PRK05586.1"/>
    <property type="match status" value="1"/>
</dbReference>
<dbReference type="InterPro" id="IPR005482">
    <property type="entry name" value="Biotin_COase_C"/>
</dbReference>
<dbReference type="UniPathway" id="UPA00655">
    <property type="reaction ID" value="UER00711"/>
</dbReference>
<dbReference type="InterPro" id="IPR005481">
    <property type="entry name" value="BC-like_N"/>
</dbReference>
<comment type="caution">
    <text evidence="19">The sequence shown here is derived from an EMBL/GenBank/DDBJ whole genome shotgun (WGS) entry which is preliminary data.</text>
</comment>
<gene>
    <name evidence="19" type="primary">accC</name>
    <name evidence="19" type="ORF">D9X91_02505</name>
</gene>
<dbReference type="EMBL" id="RCVZ01000001">
    <property type="protein sequence ID" value="RLQ98276.1"/>
    <property type="molecule type" value="Genomic_DNA"/>
</dbReference>
<evidence type="ECO:0000256" key="13">
    <source>
        <dbReference type="ARBA" id="ARBA00023267"/>
    </source>
</evidence>
<protein>
    <recommendedName>
        <fullName evidence="4 16">Biotin carboxylase</fullName>
        <ecNumber evidence="4 16">6.3.4.14</ecNumber>
    </recommendedName>
    <alternativeName>
        <fullName evidence="16">Acetyl-coenzyme A carboxylase biotin carboxylase subunit A</fullName>
    </alternativeName>
</protein>
<keyword evidence="11" id="KW-0460">Magnesium</keyword>
<evidence type="ECO:0000256" key="15">
    <source>
        <dbReference type="PROSITE-ProRule" id="PRU00409"/>
    </source>
</evidence>
<dbReference type="AlphaFoldDB" id="A0A3L7K5B7"/>
<dbReference type="PANTHER" id="PTHR48095:SF2">
    <property type="entry name" value="BIOTIN CARBOXYLASE, CHLOROPLASTIC"/>
    <property type="match status" value="1"/>
</dbReference>
<dbReference type="SUPFAM" id="SSF51246">
    <property type="entry name" value="Rudiment single hybrid motif"/>
    <property type="match status" value="1"/>
</dbReference>
<evidence type="ECO:0000256" key="8">
    <source>
        <dbReference type="ARBA" id="ARBA00022741"/>
    </source>
</evidence>
<evidence type="ECO:0000256" key="3">
    <source>
        <dbReference type="ARBA" id="ARBA00011750"/>
    </source>
</evidence>
<evidence type="ECO:0000256" key="11">
    <source>
        <dbReference type="ARBA" id="ARBA00022842"/>
    </source>
</evidence>
<dbReference type="PROSITE" id="PS50975">
    <property type="entry name" value="ATP_GRASP"/>
    <property type="match status" value="1"/>
</dbReference>
<evidence type="ECO:0000256" key="9">
    <source>
        <dbReference type="ARBA" id="ARBA00022832"/>
    </source>
</evidence>
<dbReference type="Pfam" id="PF02786">
    <property type="entry name" value="CPSase_L_D2"/>
    <property type="match status" value="1"/>
</dbReference>
<evidence type="ECO:0000256" key="5">
    <source>
        <dbReference type="ARBA" id="ARBA00022516"/>
    </source>
</evidence>
<evidence type="ECO:0000256" key="4">
    <source>
        <dbReference type="ARBA" id="ARBA00013263"/>
    </source>
</evidence>
<evidence type="ECO:0000259" key="18">
    <source>
        <dbReference type="PROSITE" id="PS50979"/>
    </source>
</evidence>
<dbReference type="OrthoDB" id="9807469at2"/>
<evidence type="ECO:0000256" key="1">
    <source>
        <dbReference type="ARBA" id="ARBA00003761"/>
    </source>
</evidence>
<evidence type="ECO:0000313" key="19">
    <source>
        <dbReference type="EMBL" id="RLQ98276.1"/>
    </source>
</evidence>
<keyword evidence="7" id="KW-0479">Metal-binding</keyword>
<evidence type="ECO:0000259" key="17">
    <source>
        <dbReference type="PROSITE" id="PS50975"/>
    </source>
</evidence>
<keyword evidence="10 15" id="KW-0067">ATP-binding</keyword>
<dbReference type="InterPro" id="IPR005479">
    <property type="entry name" value="CPAse_ATP-bd"/>
</dbReference>
<dbReference type="InterPro" id="IPR016185">
    <property type="entry name" value="PreATP-grasp_dom_sf"/>
</dbReference>
<feature type="domain" description="Biotin carboxylation" evidence="18">
    <location>
        <begin position="1"/>
        <end position="447"/>
    </location>
</feature>
<evidence type="ECO:0000256" key="12">
    <source>
        <dbReference type="ARBA" id="ARBA00023160"/>
    </source>
</evidence>
<evidence type="ECO:0000256" key="2">
    <source>
        <dbReference type="ARBA" id="ARBA00004956"/>
    </source>
</evidence>
<name>A0A3L7K5B7_9BACI</name>
<evidence type="ECO:0000256" key="16">
    <source>
        <dbReference type="RuleBase" id="RU365063"/>
    </source>
</evidence>
<dbReference type="FunFam" id="3.30.1490.20:FF:000018">
    <property type="entry name" value="Biotin carboxylase"/>
    <property type="match status" value="1"/>
</dbReference>
<dbReference type="InterPro" id="IPR011764">
    <property type="entry name" value="Biotin_carboxylation_dom"/>
</dbReference>
<dbReference type="SUPFAM" id="SSF56059">
    <property type="entry name" value="Glutathione synthetase ATP-binding domain-like"/>
    <property type="match status" value="1"/>
</dbReference>
<comment type="catalytic activity">
    <reaction evidence="14 16">
        <text>N(6)-biotinyl-L-lysyl-[protein] + hydrogencarbonate + ATP = N(6)-carboxybiotinyl-L-lysyl-[protein] + ADP + phosphate + H(+)</text>
        <dbReference type="Rhea" id="RHEA:13501"/>
        <dbReference type="Rhea" id="RHEA-COMP:10505"/>
        <dbReference type="Rhea" id="RHEA-COMP:10506"/>
        <dbReference type="ChEBI" id="CHEBI:15378"/>
        <dbReference type="ChEBI" id="CHEBI:17544"/>
        <dbReference type="ChEBI" id="CHEBI:30616"/>
        <dbReference type="ChEBI" id="CHEBI:43474"/>
        <dbReference type="ChEBI" id="CHEBI:83144"/>
        <dbReference type="ChEBI" id="CHEBI:83145"/>
        <dbReference type="ChEBI" id="CHEBI:456216"/>
        <dbReference type="EC" id="6.3.4.14"/>
    </reaction>
</comment>
<dbReference type="InterPro" id="IPR004549">
    <property type="entry name" value="Acetyl_CoA_COase_biotin_COase"/>
</dbReference>
<dbReference type="Gene3D" id="3.30.470.20">
    <property type="entry name" value="ATP-grasp fold, B domain"/>
    <property type="match status" value="1"/>
</dbReference>
<evidence type="ECO:0000256" key="10">
    <source>
        <dbReference type="ARBA" id="ARBA00022840"/>
    </source>
</evidence>
<dbReference type="NCBIfam" id="NF006367">
    <property type="entry name" value="PRK08591.1"/>
    <property type="match status" value="1"/>
</dbReference>
<dbReference type="Pfam" id="PF02785">
    <property type="entry name" value="Biotin_carb_C"/>
    <property type="match status" value="1"/>
</dbReference>
<dbReference type="GO" id="GO:0005524">
    <property type="term" value="F:ATP binding"/>
    <property type="evidence" value="ECO:0007669"/>
    <property type="project" value="UniProtKB-UniRule"/>
</dbReference>
<dbReference type="PROSITE" id="PS00866">
    <property type="entry name" value="CPSASE_1"/>
    <property type="match status" value="1"/>
</dbReference>
<keyword evidence="12 16" id="KW-0275">Fatty acid biosynthesis</keyword>
<evidence type="ECO:0000256" key="14">
    <source>
        <dbReference type="ARBA" id="ARBA00048600"/>
    </source>
</evidence>
<dbReference type="InterPro" id="IPR051602">
    <property type="entry name" value="ACC_Biotin_Carboxylase"/>
</dbReference>
<keyword evidence="13 16" id="KW-0092">Biotin</keyword>
<dbReference type="NCBIfam" id="TIGR00514">
    <property type="entry name" value="accC"/>
    <property type="match status" value="1"/>
</dbReference>
<dbReference type="FunFam" id="3.30.470.20:FF:000028">
    <property type="entry name" value="Methylcrotonoyl-CoA carboxylase subunit alpha, mitochondrial"/>
    <property type="match status" value="1"/>
</dbReference>
<keyword evidence="6 16" id="KW-0436">Ligase</keyword>
<dbReference type="SUPFAM" id="SSF52440">
    <property type="entry name" value="PreATP-grasp domain"/>
    <property type="match status" value="1"/>
</dbReference>
<organism evidence="19 20">
    <name type="scientific">Falsibacillus albus</name>
    <dbReference type="NCBI Taxonomy" id="2478915"/>
    <lineage>
        <taxon>Bacteria</taxon>
        <taxon>Bacillati</taxon>
        <taxon>Bacillota</taxon>
        <taxon>Bacilli</taxon>
        <taxon>Bacillales</taxon>
        <taxon>Bacillaceae</taxon>
        <taxon>Falsibacillus</taxon>
    </lineage>
</organism>
<dbReference type="GO" id="GO:2001295">
    <property type="term" value="P:malonyl-CoA biosynthetic process"/>
    <property type="evidence" value="ECO:0007669"/>
    <property type="project" value="UniProtKB-UniPathway"/>
</dbReference>
<dbReference type="InterPro" id="IPR011054">
    <property type="entry name" value="Rudment_hybrid_motif"/>
</dbReference>
<dbReference type="Pfam" id="PF00289">
    <property type="entry name" value="Biotin_carb_N"/>
    <property type="match status" value="1"/>
</dbReference>
<keyword evidence="5 16" id="KW-0444">Lipid biosynthesis</keyword>
<dbReference type="PANTHER" id="PTHR48095">
    <property type="entry name" value="PYRUVATE CARBOXYLASE SUBUNIT A"/>
    <property type="match status" value="1"/>
</dbReference>
<keyword evidence="9 16" id="KW-0276">Fatty acid metabolism</keyword>
<comment type="pathway">
    <text evidence="2 16">Lipid metabolism; malonyl-CoA biosynthesis; malonyl-CoA from acetyl-CoA: step 1/1.</text>
</comment>
<evidence type="ECO:0000256" key="6">
    <source>
        <dbReference type="ARBA" id="ARBA00022598"/>
    </source>
</evidence>
<accession>A0A3L7K5B7</accession>
<dbReference type="RefSeq" id="WP_121678963.1">
    <property type="nucleotide sequence ID" value="NZ_RCVZ01000001.1"/>
</dbReference>
<keyword evidence="8 15" id="KW-0547">Nucleotide-binding</keyword>
<dbReference type="GO" id="GO:0046872">
    <property type="term" value="F:metal ion binding"/>
    <property type="evidence" value="ECO:0007669"/>
    <property type="project" value="UniProtKB-KW"/>
</dbReference>
<dbReference type="SMART" id="SM00878">
    <property type="entry name" value="Biotin_carb_C"/>
    <property type="match status" value="1"/>
</dbReference>
<evidence type="ECO:0000256" key="7">
    <source>
        <dbReference type="ARBA" id="ARBA00022723"/>
    </source>
</evidence>
<dbReference type="PROSITE" id="PS00867">
    <property type="entry name" value="CPSASE_2"/>
    <property type="match status" value="1"/>
</dbReference>
<dbReference type="GO" id="GO:0004075">
    <property type="term" value="F:biotin carboxylase activity"/>
    <property type="evidence" value="ECO:0007669"/>
    <property type="project" value="UniProtKB-EC"/>
</dbReference>
<keyword evidence="20" id="KW-1185">Reference proteome</keyword>
<dbReference type="FunFam" id="3.40.50.20:FF:000010">
    <property type="entry name" value="Propionyl-CoA carboxylase subunit alpha"/>
    <property type="match status" value="1"/>
</dbReference>
<dbReference type="EC" id="6.3.4.14" evidence="4 16"/>
<comment type="function">
    <text evidence="1 16">This protein is a component of the acetyl coenzyme A carboxylase complex; first, biotin carboxylase catalyzes the carboxylation of the carrier protein and then the transcarboxylase transfers the carboxyl group to form malonyl-CoA.</text>
</comment>
<dbReference type="PROSITE" id="PS50979">
    <property type="entry name" value="BC"/>
    <property type="match status" value="1"/>
</dbReference>
<dbReference type="Proteomes" id="UP000276770">
    <property type="component" value="Unassembled WGS sequence"/>
</dbReference>
<comment type="subunit">
    <text evidence="3 16">Acetyl-CoA carboxylase is a heterohexamer of biotin carboxyl carrier protein, biotin carboxylase and the two subunits of carboxyl transferase in a 2:2 complex.</text>
</comment>
<dbReference type="InterPro" id="IPR011761">
    <property type="entry name" value="ATP-grasp"/>
</dbReference>
<keyword evidence="16" id="KW-0443">Lipid metabolism</keyword>
<sequence length="450" mass="49906">MIKKLLIANRGEIAVRIIRAAREMGVETVAVYSEADKEALHVQIADEAYCIGPKTSKDSYLNFTNIISVAKLTGCEAIHPGYGFLAENADFAELCRDCNITFVGPSPEAISKMGTKDVARETMREAGVPIVPGSKGIVKDIDDAIKLANEMDYPVIIKATAGGGGKGIRVARTEQELIKGINITQQEAMTAFGNPGVYIEKYIEDFRHVEIQVMADNYGNVIHLGERDCSIQRRLQKLLEETPSPALDGEMRATMGEAAVKAAKAVDYSGAGTVEFIYDHVNRKFYFMEMNTRIQVEHPVTEMVTGVDLIKEMIRVASGEKLSLKQEEVTFSGWSIECRINAENPEKNFMPSPGKIDMYLPPGGFGVRVESAAYPGYSIPPYYDSMIAKLITYGATREEAIQRMRRALSEFVIEGIHTTIPFHLKLLEHETFVGGDFNTKFLEKYDVMNT</sequence>